<feature type="domain" description="AB hydrolase-1" evidence="1">
    <location>
        <begin position="74"/>
        <end position="237"/>
    </location>
</feature>
<dbReference type="InterPro" id="IPR029058">
    <property type="entry name" value="AB_hydrolase_fold"/>
</dbReference>
<name>K9YNK8_CYASC</name>
<dbReference type="AlphaFoldDB" id="K9YNK8"/>
<dbReference type="PATRIC" id="fig|292563.3.peg.2705"/>
<evidence type="ECO:0000313" key="3">
    <source>
        <dbReference type="Proteomes" id="UP000010483"/>
    </source>
</evidence>
<dbReference type="eggNOG" id="COG2267">
    <property type="taxonomic scope" value="Bacteria"/>
</dbReference>
<dbReference type="SUPFAM" id="SSF53474">
    <property type="entry name" value="alpha/beta-Hydrolases"/>
    <property type="match status" value="1"/>
</dbReference>
<dbReference type="EMBL" id="CP003940">
    <property type="protein sequence ID" value="AFZ48531.1"/>
    <property type="molecule type" value="Genomic_DNA"/>
</dbReference>
<evidence type="ECO:0000259" key="1">
    <source>
        <dbReference type="Pfam" id="PF00561"/>
    </source>
</evidence>
<evidence type="ECO:0000313" key="2">
    <source>
        <dbReference type="EMBL" id="AFZ48531.1"/>
    </source>
</evidence>
<organism evidence="2 3">
    <name type="scientific">Cyanobacterium stanieri (strain ATCC 29140 / PCC 7202)</name>
    <dbReference type="NCBI Taxonomy" id="292563"/>
    <lineage>
        <taxon>Bacteria</taxon>
        <taxon>Bacillati</taxon>
        <taxon>Cyanobacteriota</taxon>
        <taxon>Cyanophyceae</taxon>
        <taxon>Oscillatoriophycideae</taxon>
        <taxon>Chroococcales</taxon>
        <taxon>Geminocystaceae</taxon>
        <taxon>Cyanobacterium</taxon>
    </lineage>
</organism>
<proteinExistence type="predicted"/>
<dbReference type="PANTHER" id="PTHR22753:SF14">
    <property type="entry name" value="MONOACYLGLYCEROL_DIACYLGLYCEROL O-ACYLTRANSFERASE"/>
    <property type="match status" value="1"/>
</dbReference>
<dbReference type="STRING" id="292563.Cyast_2588"/>
<reference evidence="3" key="1">
    <citation type="journal article" date="2013" name="Proc. Natl. Acad. Sci. U.S.A.">
        <title>Improving the coverage of the cyanobacterial phylum using diversity-driven genome sequencing.</title>
        <authorList>
            <person name="Shih P.M."/>
            <person name="Wu D."/>
            <person name="Latifi A."/>
            <person name="Axen S.D."/>
            <person name="Fewer D.P."/>
            <person name="Talla E."/>
            <person name="Calteau A."/>
            <person name="Cai F."/>
            <person name="Tandeau de Marsac N."/>
            <person name="Rippka R."/>
            <person name="Herdman M."/>
            <person name="Sivonen K."/>
            <person name="Coursin T."/>
            <person name="Laurent T."/>
            <person name="Goodwin L."/>
            <person name="Nolan M."/>
            <person name="Davenport K.W."/>
            <person name="Han C.S."/>
            <person name="Rubin E.M."/>
            <person name="Eisen J.A."/>
            <person name="Woyke T."/>
            <person name="Gugger M."/>
            <person name="Kerfeld C.A."/>
        </authorList>
    </citation>
    <scope>NUCLEOTIDE SEQUENCE [LARGE SCALE GENOMIC DNA]</scope>
    <source>
        <strain evidence="3">ATCC 29140 / PCC 7202</strain>
    </source>
</reference>
<dbReference type="GO" id="GO:0016020">
    <property type="term" value="C:membrane"/>
    <property type="evidence" value="ECO:0007669"/>
    <property type="project" value="TreeGrafter"/>
</dbReference>
<sequence>MKFLPYQMSKGKKPLFIYLPGMDGSGKLLESQRDLQHNFEVRCLHFAHDRASDWQGLIKPLIHLLKKEVDREIYSRVYLCGESFGACMALKLVEMIPDFFDRVILVNSASSFYRRSWLNCGTYITSLMPNTVYNGATFLLFPFLVKISAIAPSQRTTLLDTLQSLHPLTVSNRIKLLNQFHLNLDKIQQFSQPVLIIASGEDNLLPSLEEAQRLKQFFPQSLISILPYSGHCCLLEKEINLRKIMHKYSF</sequence>
<protein>
    <recommendedName>
        <fullName evidence="1">AB hydrolase-1 domain-containing protein</fullName>
    </recommendedName>
</protein>
<dbReference type="HOGENOM" id="CLU_1037342_0_0_3"/>
<gene>
    <name evidence="2" type="ordered locus">Cyast_2588</name>
</gene>
<dbReference type="BioCyc" id="CSTA292563:G1353-2592-MONOMER"/>
<dbReference type="InterPro" id="IPR000073">
    <property type="entry name" value="AB_hydrolase_1"/>
</dbReference>
<keyword evidence="3" id="KW-1185">Reference proteome</keyword>
<dbReference type="Pfam" id="PF00561">
    <property type="entry name" value="Abhydrolase_1"/>
    <property type="match status" value="1"/>
</dbReference>
<dbReference type="Proteomes" id="UP000010483">
    <property type="component" value="Chromosome"/>
</dbReference>
<dbReference type="KEGG" id="csn:Cyast_2588"/>
<accession>K9YNK8</accession>
<dbReference type="Gene3D" id="3.40.50.1820">
    <property type="entry name" value="alpha/beta hydrolase"/>
    <property type="match status" value="1"/>
</dbReference>
<dbReference type="PANTHER" id="PTHR22753">
    <property type="entry name" value="TRANSMEMBRANE PROTEIN 68"/>
    <property type="match status" value="1"/>
</dbReference>